<proteinExistence type="predicted"/>
<comment type="caution">
    <text evidence="2">The sequence shown here is derived from an EMBL/GenBank/DDBJ whole genome shotgun (WGS) entry which is preliminary data.</text>
</comment>
<name>A0A9D4C9F1_DREPO</name>
<keyword evidence="3" id="KW-1185">Reference proteome</keyword>
<dbReference type="Proteomes" id="UP000828390">
    <property type="component" value="Unassembled WGS sequence"/>
</dbReference>
<dbReference type="AlphaFoldDB" id="A0A9D4C9F1"/>
<evidence type="ECO:0000313" key="2">
    <source>
        <dbReference type="EMBL" id="KAH3719695.1"/>
    </source>
</evidence>
<gene>
    <name evidence="2" type="ORF">DPMN_062562</name>
</gene>
<organism evidence="2 3">
    <name type="scientific">Dreissena polymorpha</name>
    <name type="common">Zebra mussel</name>
    <name type="synonym">Mytilus polymorpha</name>
    <dbReference type="NCBI Taxonomy" id="45954"/>
    <lineage>
        <taxon>Eukaryota</taxon>
        <taxon>Metazoa</taxon>
        <taxon>Spiralia</taxon>
        <taxon>Lophotrochozoa</taxon>
        <taxon>Mollusca</taxon>
        <taxon>Bivalvia</taxon>
        <taxon>Autobranchia</taxon>
        <taxon>Heteroconchia</taxon>
        <taxon>Euheterodonta</taxon>
        <taxon>Imparidentia</taxon>
        <taxon>Neoheterodontei</taxon>
        <taxon>Myida</taxon>
        <taxon>Dreissenoidea</taxon>
        <taxon>Dreissenidae</taxon>
        <taxon>Dreissena</taxon>
    </lineage>
</organism>
<feature type="region of interest" description="Disordered" evidence="1">
    <location>
        <begin position="178"/>
        <end position="214"/>
    </location>
</feature>
<dbReference type="EMBL" id="JAIWYP010000013">
    <property type="protein sequence ID" value="KAH3719695.1"/>
    <property type="molecule type" value="Genomic_DNA"/>
</dbReference>
<evidence type="ECO:0000256" key="1">
    <source>
        <dbReference type="SAM" id="MobiDB-lite"/>
    </source>
</evidence>
<sequence>MCSESDVTCSVIYPMVCGLINTCLVVEDTDSSLISRIKETKRGELDKHYQPTATETAKSTPVLASLLYPRYKGLPFLSRDQRKIAEETLESRMDEAPLRLPSHPRDSDKDCVKCRANQENSDELQRYLLVKMEPNAKALDLWKRHDGNFRKSRMLLGCDRLTDRLSDRLTDRLSDRLTDKLPRYGSGHKSAGRPDGRPAGQTKPKKYPSASGGG</sequence>
<evidence type="ECO:0000313" key="3">
    <source>
        <dbReference type="Proteomes" id="UP000828390"/>
    </source>
</evidence>
<reference evidence="2" key="2">
    <citation type="submission" date="2020-11" db="EMBL/GenBank/DDBJ databases">
        <authorList>
            <person name="McCartney M.A."/>
            <person name="Auch B."/>
            <person name="Kono T."/>
            <person name="Mallez S."/>
            <person name="Becker A."/>
            <person name="Gohl D.M."/>
            <person name="Silverstein K.A.T."/>
            <person name="Koren S."/>
            <person name="Bechman K.B."/>
            <person name="Herman A."/>
            <person name="Abrahante J.E."/>
            <person name="Garbe J."/>
        </authorList>
    </citation>
    <scope>NUCLEOTIDE SEQUENCE</scope>
    <source>
        <strain evidence="2">Duluth1</strain>
        <tissue evidence="2">Whole animal</tissue>
    </source>
</reference>
<accession>A0A9D4C9F1</accession>
<protein>
    <submittedName>
        <fullName evidence="2">Uncharacterized protein</fullName>
    </submittedName>
</protein>
<reference evidence="2" key="1">
    <citation type="journal article" date="2019" name="bioRxiv">
        <title>The Genome of the Zebra Mussel, Dreissena polymorpha: A Resource for Invasive Species Research.</title>
        <authorList>
            <person name="McCartney M.A."/>
            <person name="Auch B."/>
            <person name="Kono T."/>
            <person name="Mallez S."/>
            <person name="Zhang Y."/>
            <person name="Obille A."/>
            <person name="Becker A."/>
            <person name="Abrahante J.E."/>
            <person name="Garbe J."/>
            <person name="Badalamenti J.P."/>
            <person name="Herman A."/>
            <person name="Mangelson H."/>
            <person name="Liachko I."/>
            <person name="Sullivan S."/>
            <person name="Sone E.D."/>
            <person name="Koren S."/>
            <person name="Silverstein K.A.T."/>
            <person name="Beckman K.B."/>
            <person name="Gohl D.M."/>
        </authorList>
    </citation>
    <scope>NUCLEOTIDE SEQUENCE</scope>
    <source>
        <strain evidence="2">Duluth1</strain>
        <tissue evidence="2">Whole animal</tissue>
    </source>
</reference>